<protein>
    <submittedName>
        <fullName evidence="1">Uncharacterized protein</fullName>
    </submittedName>
</protein>
<dbReference type="RefSeq" id="XP_060418231.1">
    <property type="nucleotide sequence ID" value="XM_060556946.1"/>
</dbReference>
<evidence type="ECO:0000313" key="1">
    <source>
        <dbReference type="EMBL" id="KAK1597441.1"/>
    </source>
</evidence>
<sequence length="153" mass="17473">MNERTRIVPVTERYVLYMSRATTLKWQLAWVHSCQYPPRVVAKPTHPGRSSGVGWPERDKIVDGDPDCAFVFLGALRPLPLLRSRRRRARSCVSRVPRGNALTRLLGRRKGSEARTDVEGGLCRVPSRQASWRPNIVSKVHVFIRCTDTLERV</sequence>
<keyword evidence="2" id="KW-1185">Reference proteome</keyword>
<dbReference type="Proteomes" id="UP001230504">
    <property type="component" value="Unassembled WGS sequence"/>
</dbReference>
<dbReference type="EMBL" id="JAHLJV010000008">
    <property type="protein sequence ID" value="KAK1597441.1"/>
    <property type="molecule type" value="Genomic_DNA"/>
</dbReference>
<dbReference type="GeneID" id="85441186"/>
<evidence type="ECO:0000313" key="2">
    <source>
        <dbReference type="Proteomes" id="UP001230504"/>
    </source>
</evidence>
<organism evidence="1 2">
    <name type="scientific">Colletotrichum navitas</name>
    <dbReference type="NCBI Taxonomy" id="681940"/>
    <lineage>
        <taxon>Eukaryota</taxon>
        <taxon>Fungi</taxon>
        <taxon>Dikarya</taxon>
        <taxon>Ascomycota</taxon>
        <taxon>Pezizomycotina</taxon>
        <taxon>Sordariomycetes</taxon>
        <taxon>Hypocreomycetidae</taxon>
        <taxon>Glomerellales</taxon>
        <taxon>Glomerellaceae</taxon>
        <taxon>Colletotrichum</taxon>
        <taxon>Colletotrichum graminicola species complex</taxon>
    </lineage>
</organism>
<proteinExistence type="predicted"/>
<dbReference type="AlphaFoldDB" id="A0AAD8VA20"/>
<reference evidence="1" key="1">
    <citation type="submission" date="2021-06" db="EMBL/GenBank/DDBJ databases">
        <title>Comparative genomics, transcriptomics and evolutionary studies reveal genomic signatures of adaptation to plant cell wall in hemibiotrophic fungi.</title>
        <authorList>
            <consortium name="DOE Joint Genome Institute"/>
            <person name="Baroncelli R."/>
            <person name="Diaz J.F."/>
            <person name="Benocci T."/>
            <person name="Peng M."/>
            <person name="Battaglia E."/>
            <person name="Haridas S."/>
            <person name="Andreopoulos W."/>
            <person name="Labutti K."/>
            <person name="Pangilinan J."/>
            <person name="Floch G.L."/>
            <person name="Makela M.R."/>
            <person name="Henrissat B."/>
            <person name="Grigoriev I.V."/>
            <person name="Crouch J.A."/>
            <person name="De Vries R.P."/>
            <person name="Sukno S.A."/>
            <person name="Thon M.R."/>
        </authorList>
    </citation>
    <scope>NUCLEOTIDE SEQUENCE</scope>
    <source>
        <strain evidence="1">CBS 125086</strain>
    </source>
</reference>
<comment type="caution">
    <text evidence="1">The sequence shown here is derived from an EMBL/GenBank/DDBJ whole genome shotgun (WGS) entry which is preliminary data.</text>
</comment>
<name>A0AAD8VA20_9PEZI</name>
<accession>A0AAD8VA20</accession>
<gene>
    <name evidence="1" type="ORF">LY79DRAFT_541662</name>
</gene>